<dbReference type="CDD" id="cd03024">
    <property type="entry name" value="DsbA_FrnE"/>
    <property type="match status" value="1"/>
</dbReference>
<evidence type="ECO:0000313" key="2">
    <source>
        <dbReference type="EMBL" id="PRX99032.1"/>
    </source>
</evidence>
<gene>
    <name evidence="2" type="ORF">CLV72_104612</name>
</gene>
<dbReference type="Pfam" id="PF01323">
    <property type="entry name" value="DSBA"/>
    <property type="match status" value="1"/>
</dbReference>
<dbReference type="RefSeq" id="WP_106246729.1">
    <property type="nucleotide sequence ID" value="NZ_PVZC01000004.1"/>
</dbReference>
<dbReference type="InterPro" id="IPR001853">
    <property type="entry name" value="DSBA-like_thioredoxin_dom"/>
</dbReference>
<dbReference type="Proteomes" id="UP000237846">
    <property type="component" value="Unassembled WGS sequence"/>
</dbReference>
<comment type="caution">
    <text evidence="2">The sequence shown here is derived from an EMBL/GenBank/DDBJ whole genome shotgun (WGS) entry which is preliminary data.</text>
</comment>
<evidence type="ECO:0000313" key="3">
    <source>
        <dbReference type="Proteomes" id="UP000237846"/>
    </source>
</evidence>
<protein>
    <submittedName>
        <fullName evidence="2">Putative DsbA family dithiol-disulfide isomerase</fullName>
    </submittedName>
</protein>
<dbReference type="GO" id="GO:0016853">
    <property type="term" value="F:isomerase activity"/>
    <property type="evidence" value="ECO:0007669"/>
    <property type="project" value="UniProtKB-KW"/>
</dbReference>
<sequence>MTTGAGTVTRVDVWFDFLCPWCLLGKRRFEAALARSGRRDAVAVHWRSFELMPDLPKEPGPTIPERMRRDLGVTAAEAARGIERLSAMAAETGLAYRLDIARPVNSFDAHRLMHAGQAGGAGDAVREQLGRAYTEHGAILSDHAVLARLGRRAGLPDALVREVLAGSAYAEDVRADERAAARLGVTGVPTFVFDESQTVSGAQPVEVFVSLLTGSAR</sequence>
<proteinExistence type="predicted"/>
<dbReference type="PANTHER" id="PTHR13887">
    <property type="entry name" value="GLUTATHIONE S-TRANSFERASE KAPPA"/>
    <property type="match status" value="1"/>
</dbReference>
<feature type="domain" description="DSBA-like thioredoxin" evidence="1">
    <location>
        <begin position="10"/>
        <end position="212"/>
    </location>
</feature>
<keyword evidence="3" id="KW-1185">Reference proteome</keyword>
<organism evidence="2 3">
    <name type="scientific">Allonocardiopsis opalescens</name>
    <dbReference type="NCBI Taxonomy" id="1144618"/>
    <lineage>
        <taxon>Bacteria</taxon>
        <taxon>Bacillati</taxon>
        <taxon>Actinomycetota</taxon>
        <taxon>Actinomycetes</taxon>
        <taxon>Streptosporangiales</taxon>
        <taxon>Allonocardiopsis</taxon>
    </lineage>
</organism>
<dbReference type="Gene3D" id="3.40.30.10">
    <property type="entry name" value="Glutaredoxin"/>
    <property type="match status" value="1"/>
</dbReference>
<dbReference type="OrthoDB" id="9799122at2"/>
<name>A0A2T0Q5H5_9ACTN</name>
<dbReference type="SUPFAM" id="SSF52833">
    <property type="entry name" value="Thioredoxin-like"/>
    <property type="match status" value="1"/>
</dbReference>
<keyword evidence="2" id="KW-0413">Isomerase</keyword>
<evidence type="ECO:0000259" key="1">
    <source>
        <dbReference type="Pfam" id="PF01323"/>
    </source>
</evidence>
<dbReference type="AlphaFoldDB" id="A0A2T0Q5H5"/>
<dbReference type="EMBL" id="PVZC01000004">
    <property type="protein sequence ID" value="PRX99032.1"/>
    <property type="molecule type" value="Genomic_DNA"/>
</dbReference>
<dbReference type="GO" id="GO:0016491">
    <property type="term" value="F:oxidoreductase activity"/>
    <property type="evidence" value="ECO:0007669"/>
    <property type="project" value="InterPro"/>
</dbReference>
<accession>A0A2T0Q5H5</accession>
<reference evidence="2 3" key="1">
    <citation type="submission" date="2018-03" db="EMBL/GenBank/DDBJ databases">
        <title>Genomic Encyclopedia of Archaeal and Bacterial Type Strains, Phase II (KMG-II): from individual species to whole genera.</title>
        <authorList>
            <person name="Goeker M."/>
        </authorList>
    </citation>
    <scope>NUCLEOTIDE SEQUENCE [LARGE SCALE GENOMIC DNA]</scope>
    <source>
        <strain evidence="2 3">DSM 45601</strain>
    </source>
</reference>
<dbReference type="InterPro" id="IPR036249">
    <property type="entry name" value="Thioredoxin-like_sf"/>
</dbReference>
<dbReference type="PANTHER" id="PTHR13887:SF41">
    <property type="entry name" value="THIOREDOXIN SUPERFAMILY PROTEIN"/>
    <property type="match status" value="1"/>
</dbReference>